<keyword evidence="3" id="KW-1185">Reference proteome</keyword>
<dbReference type="AlphaFoldDB" id="A0A4Q2E0B8"/>
<feature type="signal peptide" evidence="1">
    <location>
        <begin position="1"/>
        <end position="18"/>
    </location>
</feature>
<gene>
    <name evidence="2" type="ORF">EST38_g770</name>
</gene>
<keyword evidence="1" id="KW-0732">Signal</keyword>
<dbReference type="EMBL" id="SDEE01000009">
    <property type="protein sequence ID" value="RXW25104.1"/>
    <property type="molecule type" value="Genomic_DNA"/>
</dbReference>
<name>A0A4Q2E0B8_9AGAR</name>
<evidence type="ECO:0000313" key="2">
    <source>
        <dbReference type="EMBL" id="RXW25104.1"/>
    </source>
</evidence>
<evidence type="ECO:0000313" key="3">
    <source>
        <dbReference type="Proteomes" id="UP000290288"/>
    </source>
</evidence>
<dbReference type="Proteomes" id="UP000290288">
    <property type="component" value="Unassembled WGS sequence"/>
</dbReference>
<dbReference type="OrthoDB" id="10278664at2759"/>
<protein>
    <submittedName>
        <fullName evidence="2">Uncharacterized protein</fullName>
    </submittedName>
</protein>
<feature type="chain" id="PRO_5020330205" evidence="1">
    <location>
        <begin position="19"/>
        <end position="226"/>
    </location>
</feature>
<comment type="caution">
    <text evidence="2">The sequence shown here is derived from an EMBL/GenBank/DDBJ whole genome shotgun (WGS) entry which is preliminary data.</text>
</comment>
<proteinExistence type="predicted"/>
<organism evidence="2 3">
    <name type="scientific">Candolleomyces aberdarensis</name>
    <dbReference type="NCBI Taxonomy" id="2316362"/>
    <lineage>
        <taxon>Eukaryota</taxon>
        <taxon>Fungi</taxon>
        <taxon>Dikarya</taxon>
        <taxon>Basidiomycota</taxon>
        <taxon>Agaricomycotina</taxon>
        <taxon>Agaricomycetes</taxon>
        <taxon>Agaricomycetidae</taxon>
        <taxon>Agaricales</taxon>
        <taxon>Agaricineae</taxon>
        <taxon>Psathyrellaceae</taxon>
        <taxon>Candolleomyces</taxon>
    </lineage>
</organism>
<reference evidence="2 3" key="1">
    <citation type="submission" date="2019-01" db="EMBL/GenBank/DDBJ databases">
        <title>Draft genome sequence of Psathyrella aberdarensis IHI B618.</title>
        <authorList>
            <person name="Buettner E."/>
            <person name="Kellner H."/>
        </authorList>
    </citation>
    <scope>NUCLEOTIDE SEQUENCE [LARGE SCALE GENOMIC DNA]</scope>
    <source>
        <strain evidence="2 3">IHI B618</strain>
    </source>
</reference>
<accession>A0A4Q2E0B8</accession>
<evidence type="ECO:0000256" key="1">
    <source>
        <dbReference type="SAM" id="SignalP"/>
    </source>
</evidence>
<sequence length="226" mass="24654">MPFFVSFLNLVLLYVLYAAPLMANAAAATLYRDAGCPEDKPGPVCTDLPDKHCCRDHPWPQPPNYYYSAKITGLTTSQISAIAWNINNACRGATSHLRAGSECVSTGYLDAYGVYYYTGRIPGLPPSPTARPSSTIEECKAVKYPDIYHLRVPAGTSDPDGNGTVLVPVSAKIAIDVLHAGGAVDWATSTIKEEKIEFFRSVIEEHGDGLDEKQISALRELKKREM</sequence>